<dbReference type="Proteomes" id="UP000823046">
    <property type="component" value="Unassembled WGS sequence"/>
</dbReference>
<evidence type="ECO:0000313" key="15">
    <source>
        <dbReference type="Proteomes" id="UP000823046"/>
    </source>
</evidence>
<keyword evidence="4" id="KW-0378">Hydrolase</keyword>
<dbReference type="PROSITE" id="PS51192">
    <property type="entry name" value="HELICASE_ATP_BIND_1"/>
    <property type="match status" value="1"/>
</dbReference>
<proteinExistence type="inferred from homology"/>
<gene>
    <name evidence="14" type="ORF">IE077_000358</name>
</gene>
<name>A0ABQ7JAR4_9APIC</name>
<sequence length="958" mass="107075">MNLPLSSKPSHRRSVTERSAQNGPFARLHLSKNVCTALQKVMGFRLPTPIQRCAIPPILEGKDVVAMARTGSGKTVAFLAPLMDLLIDHSSAVGIRAIIVSPTRELAVQTASVTKKLMKLTNLKLAVLMGGAAMQGQFERLSLNPDIVLATPGRLIHHLVEAELSLKAVQIVIVDEADRLFELGFSEQLQTLWAALPPTRQCVLISATLPAKLVSFSRIGLKEPVFVRLDIEQSLSPTLDLQFLYIRETDKVAALFRVAKKTMQEERKALVFVATRHHVEFCSRALQRLGGRVSLVYGKMDQECRLQQLSTYRKGESDFLVVTDVAARGLDMPLVDTIINYDFPSSSKLFIHRAGRTARNGKSGTAISFVTQADLPYTVELLLFLDRKLVLSTDTQISIVADDEIVNADSSETKDIPSSTLSSISTPSSTFAQIGALPELHVEIEYFYKLLEQDCEFESLYKSMLAAYKLYYKTRLPASSRSKDRAKVLLDSCGGASRLSEMVHPAFKMQGYNLHETVMGDDTSLNLIDEMRSFRPSVGRKNGALSTSVASQMARQKFLSKETTRPMHFSITPNGPDSTTLEPRIDFFSNGLPDSLYPENSFKVSSHEDLLSEAKGIEGTHTTFVRNEKSSETPSEGFCKTGASSSSDSPPVVLASGKLEFQSASAVTYHPSSLKVRQRGPRISKRRQRRQGEGATTLSSHCIATSTASNPQFFLNARISEKGLLRDDVLSIQNAQMDVTPDEESDLKRSKHVQKWNWNPKKKKYEKGILDASGKIMKDHKGKKIRGQVEKKGIYKKWMATSKRRIQRVGEKEDTTNIPRAAKRRNCTTENEQQESDENAVQQIRLQNDKQKEFIKNHQNGLPLTNKEQRMLKKLSLTPKPTRTNAVPLRSELKTPGQIAKDRRKQTNSAGNSTKATRINRHTQKKKWEAKHDKKIAQRGRPNRSKLIRRSPKNKARL</sequence>
<dbReference type="SUPFAM" id="SSF52540">
    <property type="entry name" value="P-loop containing nucleoside triphosphate hydrolases"/>
    <property type="match status" value="1"/>
</dbReference>
<dbReference type="Pfam" id="PF00270">
    <property type="entry name" value="DEAD"/>
    <property type="match status" value="1"/>
</dbReference>
<protein>
    <recommendedName>
        <fullName evidence="2">RNA helicase</fullName>
        <ecNumber evidence="2">3.6.4.13</ecNumber>
    </recommendedName>
</protein>
<dbReference type="CDD" id="cd18787">
    <property type="entry name" value="SF2_C_DEAD"/>
    <property type="match status" value="1"/>
</dbReference>
<keyword evidence="15" id="KW-1185">Reference proteome</keyword>
<dbReference type="PROSITE" id="PS51195">
    <property type="entry name" value="Q_MOTIF"/>
    <property type="match status" value="1"/>
</dbReference>
<dbReference type="InterPro" id="IPR011545">
    <property type="entry name" value="DEAD/DEAH_box_helicase_dom"/>
</dbReference>
<evidence type="ECO:0000256" key="2">
    <source>
        <dbReference type="ARBA" id="ARBA00012552"/>
    </source>
</evidence>
<evidence type="ECO:0000256" key="5">
    <source>
        <dbReference type="ARBA" id="ARBA00022806"/>
    </source>
</evidence>
<evidence type="ECO:0000259" key="11">
    <source>
        <dbReference type="PROSITE" id="PS51192"/>
    </source>
</evidence>
<evidence type="ECO:0000259" key="13">
    <source>
        <dbReference type="PROSITE" id="PS51195"/>
    </source>
</evidence>
<dbReference type="PROSITE" id="PS00039">
    <property type="entry name" value="DEAD_ATP_HELICASE"/>
    <property type="match status" value="1"/>
</dbReference>
<dbReference type="Gene3D" id="3.40.50.300">
    <property type="entry name" value="P-loop containing nucleotide triphosphate hydrolases"/>
    <property type="match status" value="2"/>
</dbReference>
<dbReference type="Pfam" id="PF00271">
    <property type="entry name" value="Helicase_C"/>
    <property type="match status" value="1"/>
</dbReference>
<evidence type="ECO:0000259" key="12">
    <source>
        <dbReference type="PROSITE" id="PS51194"/>
    </source>
</evidence>
<dbReference type="EC" id="3.6.4.13" evidence="2"/>
<feature type="compositionally biased region" description="Basic residues" evidence="10">
    <location>
        <begin position="676"/>
        <end position="689"/>
    </location>
</feature>
<keyword evidence="3" id="KW-0547">Nucleotide-binding</keyword>
<evidence type="ECO:0000256" key="7">
    <source>
        <dbReference type="ARBA" id="ARBA00022884"/>
    </source>
</evidence>
<keyword evidence="5 14" id="KW-0347">Helicase</keyword>
<evidence type="ECO:0000256" key="8">
    <source>
        <dbReference type="ARBA" id="ARBA00047984"/>
    </source>
</evidence>
<accession>A0ABQ7JAR4</accession>
<feature type="domain" description="Helicase C-terminal" evidence="12">
    <location>
        <begin position="250"/>
        <end position="401"/>
    </location>
</feature>
<feature type="region of interest" description="Disordered" evidence="10">
    <location>
        <begin position="676"/>
        <end position="702"/>
    </location>
</feature>
<dbReference type="PANTHER" id="PTHR47959:SF8">
    <property type="entry name" value="RNA HELICASE"/>
    <property type="match status" value="1"/>
</dbReference>
<organism evidence="14 15">
    <name type="scientific">Cardiosporidium cionae</name>
    <dbReference type="NCBI Taxonomy" id="476202"/>
    <lineage>
        <taxon>Eukaryota</taxon>
        <taxon>Sar</taxon>
        <taxon>Alveolata</taxon>
        <taxon>Apicomplexa</taxon>
        <taxon>Aconoidasida</taxon>
        <taxon>Nephromycida</taxon>
        <taxon>Cardiosporidium</taxon>
    </lineage>
</organism>
<dbReference type="InterPro" id="IPR027417">
    <property type="entry name" value="P-loop_NTPase"/>
</dbReference>
<feature type="region of interest" description="Disordered" evidence="10">
    <location>
        <begin position="807"/>
        <end position="839"/>
    </location>
</feature>
<evidence type="ECO:0000256" key="1">
    <source>
        <dbReference type="ARBA" id="ARBA00010379"/>
    </source>
</evidence>
<feature type="compositionally biased region" description="Basic residues" evidence="10">
    <location>
        <begin position="937"/>
        <end position="958"/>
    </location>
</feature>
<dbReference type="GO" id="GO:0004386">
    <property type="term" value="F:helicase activity"/>
    <property type="evidence" value="ECO:0007669"/>
    <property type="project" value="UniProtKB-KW"/>
</dbReference>
<keyword evidence="6" id="KW-0067">ATP-binding</keyword>
<dbReference type="InterPro" id="IPR014014">
    <property type="entry name" value="RNA_helicase_DEAD_Q_motif"/>
</dbReference>
<dbReference type="SMART" id="SM01123">
    <property type="entry name" value="DBP10CT"/>
    <property type="match status" value="1"/>
</dbReference>
<feature type="domain" description="DEAD-box RNA helicase Q" evidence="13">
    <location>
        <begin position="23"/>
        <end position="52"/>
    </location>
</feature>
<evidence type="ECO:0000256" key="10">
    <source>
        <dbReference type="SAM" id="MobiDB-lite"/>
    </source>
</evidence>
<evidence type="ECO:0000256" key="9">
    <source>
        <dbReference type="PROSITE-ProRule" id="PRU00552"/>
    </source>
</evidence>
<evidence type="ECO:0000256" key="6">
    <source>
        <dbReference type="ARBA" id="ARBA00022840"/>
    </source>
</evidence>
<feature type="compositionally biased region" description="Polar residues" evidence="10">
    <location>
        <begin position="907"/>
        <end position="917"/>
    </location>
</feature>
<dbReference type="InterPro" id="IPR014001">
    <property type="entry name" value="Helicase_ATP-bd"/>
</dbReference>
<dbReference type="SMART" id="SM00487">
    <property type="entry name" value="DEXDc"/>
    <property type="match status" value="1"/>
</dbReference>
<feature type="region of interest" description="Disordered" evidence="10">
    <location>
        <begin position="626"/>
        <end position="651"/>
    </location>
</feature>
<comment type="similarity">
    <text evidence="1">Belongs to the DEAD box helicase family. DDX54/DBP10 subfamily.</text>
</comment>
<dbReference type="EMBL" id="JADAQX010000243">
    <property type="protein sequence ID" value="KAF8821059.1"/>
    <property type="molecule type" value="Genomic_DNA"/>
</dbReference>
<dbReference type="PANTHER" id="PTHR47959">
    <property type="entry name" value="ATP-DEPENDENT RNA HELICASE RHLE-RELATED"/>
    <property type="match status" value="1"/>
</dbReference>
<dbReference type="PROSITE" id="PS51194">
    <property type="entry name" value="HELICASE_CTER"/>
    <property type="match status" value="1"/>
</dbReference>
<feature type="region of interest" description="Disordered" evidence="10">
    <location>
        <begin position="1"/>
        <end position="22"/>
    </location>
</feature>
<feature type="compositionally biased region" description="Basic and acidic residues" evidence="10">
    <location>
        <begin position="926"/>
        <end position="936"/>
    </location>
</feature>
<feature type="region of interest" description="Disordered" evidence="10">
    <location>
        <begin position="876"/>
        <end position="958"/>
    </location>
</feature>
<evidence type="ECO:0000256" key="4">
    <source>
        <dbReference type="ARBA" id="ARBA00022801"/>
    </source>
</evidence>
<evidence type="ECO:0000313" key="14">
    <source>
        <dbReference type="EMBL" id="KAF8821059.1"/>
    </source>
</evidence>
<comment type="caution">
    <text evidence="14">The sequence shown here is derived from an EMBL/GenBank/DDBJ whole genome shotgun (WGS) entry which is preliminary data.</text>
</comment>
<dbReference type="InterPro" id="IPR012541">
    <property type="entry name" value="DBP10_C"/>
</dbReference>
<feature type="short sequence motif" description="Q motif" evidence="9">
    <location>
        <begin position="23"/>
        <end position="52"/>
    </location>
</feature>
<dbReference type="InterPro" id="IPR000629">
    <property type="entry name" value="RNA-helicase_DEAD-box_CS"/>
</dbReference>
<evidence type="ECO:0000256" key="3">
    <source>
        <dbReference type="ARBA" id="ARBA00022741"/>
    </source>
</evidence>
<dbReference type="InterPro" id="IPR001650">
    <property type="entry name" value="Helicase_C-like"/>
</dbReference>
<dbReference type="SMART" id="SM00490">
    <property type="entry name" value="HELICc"/>
    <property type="match status" value="1"/>
</dbReference>
<keyword evidence="7" id="KW-0694">RNA-binding</keyword>
<feature type="domain" description="Helicase ATP-binding" evidence="11">
    <location>
        <begin position="55"/>
        <end position="227"/>
    </location>
</feature>
<comment type="catalytic activity">
    <reaction evidence="8">
        <text>ATP + H2O = ADP + phosphate + H(+)</text>
        <dbReference type="Rhea" id="RHEA:13065"/>
        <dbReference type="ChEBI" id="CHEBI:15377"/>
        <dbReference type="ChEBI" id="CHEBI:15378"/>
        <dbReference type="ChEBI" id="CHEBI:30616"/>
        <dbReference type="ChEBI" id="CHEBI:43474"/>
        <dbReference type="ChEBI" id="CHEBI:456216"/>
        <dbReference type="EC" id="3.6.4.13"/>
    </reaction>
</comment>
<reference evidence="14 15" key="1">
    <citation type="journal article" date="2020" name="bioRxiv">
        <title>Metabolic contributions of an alphaproteobacterial endosymbiont in the apicomplexan Cardiosporidium cionae.</title>
        <authorList>
            <person name="Hunter E.S."/>
            <person name="Paight C.J."/>
            <person name="Lane C.E."/>
        </authorList>
    </citation>
    <scope>NUCLEOTIDE SEQUENCE [LARGE SCALE GENOMIC DNA]</scope>
    <source>
        <strain evidence="14">ESH_2018</strain>
    </source>
</reference>
<dbReference type="InterPro" id="IPR050079">
    <property type="entry name" value="DEAD_box_RNA_helicase"/>
</dbReference>